<evidence type="ECO:0000256" key="1">
    <source>
        <dbReference type="SAM" id="MobiDB-lite"/>
    </source>
</evidence>
<dbReference type="EMBL" id="MU167214">
    <property type="protein sequence ID" value="KAG0151227.1"/>
    <property type="molecule type" value="Genomic_DNA"/>
</dbReference>
<accession>A0A9P6NTA5</accession>
<reference evidence="2" key="1">
    <citation type="submission" date="2013-11" db="EMBL/GenBank/DDBJ databases">
        <title>Genome sequence of the fusiform rust pathogen reveals effectors for host alternation and coevolution with pine.</title>
        <authorList>
            <consortium name="DOE Joint Genome Institute"/>
            <person name="Smith K."/>
            <person name="Pendleton A."/>
            <person name="Kubisiak T."/>
            <person name="Anderson C."/>
            <person name="Salamov A."/>
            <person name="Aerts A."/>
            <person name="Riley R."/>
            <person name="Clum A."/>
            <person name="Lindquist E."/>
            <person name="Ence D."/>
            <person name="Campbell M."/>
            <person name="Kronenberg Z."/>
            <person name="Feau N."/>
            <person name="Dhillon B."/>
            <person name="Hamelin R."/>
            <person name="Burleigh J."/>
            <person name="Smith J."/>
            <person name="Yandell M."/>
            <person name="Nelson C."/>
            <person name="Grigoriev I."/>
            <person name="Davis J."/>
        </authorList>
    </citation>
    <scope>NUCLEOTIDE SEQUENCE</scope>
    <source>
        <strain evidence="2">G11</strain>
    </source>
</reference>
<feature type="region of interest" description="Disordered" evidence="1">
    <location>
        <begin position="445"/>
        <end position="475"/>
    </location>
</feature>
<name>A0A9P6NTA5_9BASI</name>
<dbReference type="OrthoDB" id="10613771at2759"/>
<protein>
    <submittedName>
        <fullName evidence="2">Uncharacterized protein</fullName>
    </submittedName>
</protein>
<evidence type="ECO:0000313" key="2">
    <source>
        <dbReference type="EMBL" id="KAG0151227.1"/>
    </source>
</evidence>
<organism evidence="2 3">
    <name type="scientific">Cronartium quercuum f. sp. fusiforme G11</name>
    <dbReference type="NCBI Taxonomy" id="708437"/>
    <lineage>
        <taxon>Eukaryota</taxon>
        <taxon>Fungi</taxon>
        <taxon>Dikarya</taxon>
        <taxon>Basidiomycota</taxon>
        <taxon>Pucciniomycotina</taxon>
        <taxon>Pucciniomycetes</taxon>
        <taxon>Pucciniales</taxon>
        <taxon>Coleosporiaceae</taxon>
        <taxon>Cronartium</taxon>
    </lineage>
</organism>
<keyword evidence="3" id="KW-1185">Reference proteome</keyword>
<dbReference type="Proteomes" id="UP000886653">
    <property type="component" value="Unassembled WGS sequence"/>
</dbReference>
<dbReference type="InterPro" id="IPR032675">
    <property type="entry name" value="LRR_dom_sf"/>
</dbReference>
<dbReference type="SUPFAM" id="SSF52047">
    <property type="entry name" value="RNI-like"/>
    <property type="match status" value="1"/>
</dbReference>
<dbReference type="Gene3D" id="3.80.10.10">
    <property type="entry name" value="Ribonuclease Inhibitor"/>
    <property type="match status" value="1"/>
</dbReference>
<sequence length="475" mass="53917">MRRLPFDVLTRIAGELGYHGSRLIDDPDSIIYWALSGYQLAAYRLDRISPLEAFSQSHLKSLLSVSRDFRQAANYRLRTPLVIQKAGDIRRIVNEQGLTRGLGQPASSIEVVIKQDLWAEVFALIQLHADCLSSLTLDVGSEAQYLNPVVLCETLIRLPHINKFTYRAGLTGVWINQKPLLTLLSAWPDLRHLTIFQLYGSSAIETNNALKPISTVKCQLRSIHLRRLCHVSEDNLREILVNSFESLVELTIVFDRTPHHPQSQGSHRGLKLSALTSVLKDCRAIQILRIGDLIPRIHEYELAGRNVPYDIPDKPLGFVVDELVRSLADLRVLEMSGRIFSMDLFENLCTAGVSLERLTILRHPGFPLKKFLNHLTTNPALQKLSILRMGNELKLEEADRVSLESVCRQRKVCLEWLSVSEEEIEEESDVHMVEWSEDEEYGLSDDAEFGSSIDSEDNSLSNEDHQMVYEEVSNQ</sequence>
<proteinExistence type="predicted"/>
<comment type="caution">
    <text evidence="2">The sequence shown here is derived from an EMBL/GenBank/DDBJ whole genome shotgun (WGS) entry which is preliminary data.</text>
</comment>
<dbReference type="AlphaFoldDB" id="A0A9P6NTA5"/>
<gene>
    <name evidence="2" type="ORF">CROQUDRAFT_668073</name>
</gene>
<evidence type="ECO:0000313" key="3">
    <source>
        <dbReference type="Proteomes" id="UP000886653"/>
    </source>
</evidence>